<reference evidence="1 2" key="1">
    <citation type="journal article" date="2016" name="Mol. Biol. Evol.">
        <title>Comparative Genomics of Early-Diverging Mushroom-Forming Fungi Provides Insights into the Origins of Lignocellulose Decay Capabilities.</title>
        <authorList>
            <person name="Nagy L.G."/>
            <person name="Riley R."/>
            <person name="Tritt A."/>
            <person name="Adam C."/>
            <person name="Daum C."/>
            <person name="Floudas D."/>
            <person name="Sun H."/>
            <person name="Yadav J.S."/>
            <person name="Pangilinan J."/>
            <person name="Larsson K.H."/>
            <person name="Matsuura K."/>
            <person name="Barry K."/>
            <person name="Labutti K."/>
            <person name="Kuo R."/>
            <person name="Ohm R.A."/>
            <person name="Bhattacharya S.S."/>
            <person name="Shirouzu T."/>
            <person name="Yoshinaga Y."/>
            <person name="Martin F.M."/>
            <person name="Grigoriev I.V."/>
            <person name="Hibbett D.S."/>
        </authorList>
    </citation>
    <scope>NUCLEOTIDE SEQUENCE [LARGE SCALE GENOMIC DNA]</scope>
    <source>
        <strain evidence="1 2">HHB14362 ss-1</strain>
    </source>
</reference>
<evidence type="ECO:0000313" key="2">
    <source>
        <dbReference type="Proteomes" id="UP000076761"/>
    </source>
</evidence>
<organism evidence="1 2">
    <name type="scientific">Neolentinus lepideus HHB14362 ss-1</name>
    <dbReference type="NCBI Taxonomy" id="1314782"/>
    <lineage>
        <taxon>Eukaryota</taxon>
        <taxon>Fungi</taxon>
        <taxon>Dikarya</taxon>
        <taxon>Basidiomycota</taxon>
        <taxon>Agaricomycotina</taxon>
        <taxon>Agaricomycetes</taxon>
        <taxon>Gloeophyllales</taxon>
        <taxon>Gloeophyllaceae</taxon>
        <taxon>Neolentinus</taxon>
    </lineage>
</organism>
<dbReference type="Proteomes" id="UP000076761">
    <property type="component" value="Unassembled WGS sequence"/>
</dbReference>
<proteinExistence type="predicted"/>
<gene>
    <name evidence="1" type="ORF">NEOLEDRAFT_689276</name>
</gene>
<name>A0A165V0Z3_9AGAM</name>
<evidence type="ECO:0000313" key="1">
    <source>
        <dbReference type="EMBL" id="KZT28991.1"/>
    </source>
</evidence>
<accession>A0A165V0Z3</accession>
<sequence>MPIRPPFHGRLLSLPGTSLARSTSASKHPLECRRCDAHRHVLFDILASYQRTMDDMFNMQEHQNTCAAYCEDGCASLRLGISRRSVIMWPDLIDDQVLHFNPYGGGYVMNVRLWDMDFFLPLWSPTATQILSSDMTPSKYELR</sequence>
<dbReference type="InParanoid" id="A0A165V0Z3"/>
<dbReference type="AlphaFoldDB" id="A0A165V0Z3"/>
<dbReference type="EMBL" id="KV425555">
    <property type="protein sequence ID" value="KZT28991.1"/>
    <property type="molecule type" value="Genomic_DNA"/>
</dbReference>
<keyword evidence="2" id="KW-1185">Reference proteome</keyword>
<protein>
    <submittedName>
        <fullName evidence="1">Uncharacterized protein</fullName>
    </submittedName>
</protein>